<protein>
    <submittedName>
        <fullName evidence="7">Sugar ABC transporter ATP-binding protein</fullName>
    </submittedName>
</protein>
<name>A0A853FBS9_9BURK</name>
<dbReference type="InterPro" id="IPR003439">
    <property type="entry name" value="ABC_transporter-like_ATP-bd"/>
</dbReference>
<sequence length="257" mass="27896">MAHILELRNLTKHYGAVQALRGVDVDVHEGEVLAICGDNGAGKSTLIKVVSGAHAMTSGELRLHDQPRRWSSPHDALSNGVATIYQDLALAPRLSVWQNVFIGAELRHNLLPGLSVLDKTAMRSRTRHYLQRLNQDMDDVDRPVSDFSGGQRQAIAIARALRWQARIVVMDEPTAALGVRETARVLALIHQLKREGVTVMLISHNMEDVVQVADRIVILKAGRVAAQGVARGVAASDLAQAIITGKWPSMIGATVPA</sequence>
<keyword evidence="5 7" id="KW-0067">ATP-binding</keyword>
<dbReference type="SUPFAM" id="SSF52540">
    <property type="entry name" value="P-loop containing nucleoside triphosphate hydrolases"/>
    <property type="match status" value="1"/>
</dbReference>
<evidence type="ECO:0000313" key="8">
    <source>
        <dbReference type="Proteomes" id="UP000580517"/>
    </source>
</evidence>
<evidence type="ECO:0000256" key="1">
    <source>
        <dbReference type="ARBA" id="ARBA00022475"/>
    </source>
</evidence>
<dbReference type="Pfam" id="PF00005">
    <property type="entry name" value="ABC_tran"/>
    <property type="match status" value="1"/>
</dbReference>
<dbReference type="GO" id="GO:0005524">
    <property type="term" value="F:ATP binding"/>
    <property type="evidence" value="ECO:0007669"/>
    <property type="project" value="UniProtKB-KW"/>
</dbReference>
<dbReference type="InterPro" id="IPR050107">
    <property type="entry name" value="ABC_carbohydrate_import_ATPase"/>
</dbReference>
<keyword evidence="4" id="KW-0547">Nucleotide-binding</keyword>
<comment type="caution">
    <text evidence="7">The sequence shown here is derived from an EMBL/GenBank/DDBJ whole genome shotgun (WGS) entry which is preliminary data.</text>
</comment>
<dbReference type="CDD" id="cd03216">
    <property type="entry name" value="ABC_Carb_Monos_I"/>
    <property type="match status" value="1"/>
</dbReference>
<dbReference type="AlphaFoldDB" id="A0A853FBS9"/>
<organism evidence="7 8">
    <name type="scientific">Allopusillimonas soli</name>
    <dbReference type="NCBI Taxonomy" id="659016"/>
    <lineage>
        <taxon>Bacteria</taxon>
        <taxon>Pseudomonadati</taxon>
        <taxon>Pseudomonadota</taxon>
        <taxon>Betaproteobacteria</taxon>
        <taxon>Burkholderiales</taxon>
        <taxon>Alcaligenaceae</taxon>
        <taxon>Allopusillimonas</taxon>
    </lineage>
</organism>
<feature type="domain" description="ABC transporter" evidence="6">
    <location>
        <begin position="5"/>
        <end position="246"/>
    </location>
</feature>
<dbReference type="GO" id="GO:0016887">
    <property type="term" value="F:ATP hydrolysis activity"/>
    <property type="evidence" value="ECO:0007669"/>
    <property type="project" value="InterPro"/>
</dbReference>
<dbReference type="SMART" id="SM00382">
    <property type="entry name" value="AAA"/>
    <property type="match status" value="1"/>
</dbReference>
<keyword evidence="3" id="KW-0677">Repeat</keyword>
<dbReference type="PROSITE" id="PS50893">
    <property type="entry name" value="ABC_TRANSPORTER_2"/>
    <property type="match status" value="1"/>
</dbReference>
<evidence type="ECO:0000256" key="2">
    <source>
        <dbReference type="ARBA" id="ARBA00022597"/>
    </source>
</evidence>
<evidence type="ECO:0000259" key="6">
    <source>
        <dbReference type="PROSITE" id="PS50893"/>
    </source>
</evidence>
<reference evidence="7 8" key="1">
    <citation type="submission" date="2020-07" db="EMBL/GenBank/DDBJ databases">
        <title>Taxonomic revisions and descriptions of new bacterial species based on genomic comparisons in the high-G+C-content subgroup of the family Alcaligenaceae.</title>
        <authorList>
            <person name="Szabo A."/>
            <person name="Felfoldi T."/>
        </authorList>
    </citation>
    <scope>NUCLEOTIDE SEQUENCE [LARGE SCALE GENOMIC DNA]</scope>
    <source>
        <strain evidence="7 8">DSM 25264</strain>
    </source>
</reference>
<dbReference type="RefSeq" id="WP_129969325.1">
    <property type="nucleotide sequence ID" value="NZ_JACCEW010000003.1"/>
</dbReference>
<evidence type="ECO:0000313" key="7">
    <source>
        <dbReference type="EMBL" id="NYT37543.1"/>
    </source>
</evidence>
<keyword evidence="2" id="KW-0762">Sugar transport</keyword>
<dbReference type="InterPro" id="IPR003593">
    <property type="entry name" value="AAA+_ATPase"/>
</dbReference>
<evidence type="ECO:0000256" key="4">
    <source>
        <dbReference type="ARBA" id="ARBA00022741"/>
    </source>
</evidence>
<accession>A0A853FBS9</accession>
<evidence type="ECO:0000256" key="5">
    <source>
        <dbReference type="ARBA" id="ARBA00022840"/>
    </source>
</evidence>
<dbReference type="EMBL" id="JACCEW010000003">
    <property type="protein sequence ID" value="NYT37543.1"/>
    <property type="molecule type" value="Genomic_DNA"/>
</dbReference>
<keyword evidence="8" id="KW-1185">Reference proteome</keyword>
<dbReference type="PROSITE" id="PS00211">
    <property type="entry name" value="ABC_TRANSPORTER_1"/>
    <property type="match status" value="1"/>
</dbReference>
<dbReference type="Gene3D" id="3.40.50.300">
    <property type="entry name" value="P-loop containing nucleotide triphosphate hydrolases"/>
    <property type="match status" value="1"/>
</dbReference>
<dbReference type="OrthoDB" id="9776369at2"/>
<keyword evidence="1" id="KW-0472">Membrane</keyword>
<proteinExistence type="predicted"/>
<dbReference type="Proteomes" id="UP000580517">
    <property type="component" value="Unassembled WGS sequence"/>
</dbReference>
<dbReference type="InterPro" id="IPR027417">
    <property type="entry name" value="P-loop_NTPase"/>
</dbReference>
<dbReference type="PANTHER" id="PTHR43790:SF8">
    <property type="entry name" value="SUGAR ABC TRANSPORTER ATP-BINDING PROTEIN"/>
    <property type="match status" value="1"/>
</dbReference>
<dbReference type="PANTHER" id="PTHR43790">
    <property type="entry name" value="CARBOHYDRATE TRANSPORT ATP-BINDING PROTEIN MG119-RELATED"/>
    <property type="match status" value="1"/>
</dbReference>
<keyword evidence="1" id="KW-1003">Cell membrane</keyword>
<gene>
    <name evidence="7" type="ORF">H0A68_11715</name>
</gene>
<dbReference type="InterPro" id="IPR017871">
    <property type="entry name" value="ABC_transporter-like_CS"/>
</dbReference>
<evidence type="ECO:0000256" key="3">
    <source>
        <dbReference type="ARBA" id="ARBA00022737"/>
    </source>
</evidence>
<keyword evidence="2" id="KW-0813">Transport</keyword>